<sequence length="161" mass="17261">MFTTLRERLKRYFITGAKPTQAQFAEFLDAALIQSDDGITKQSSAAGQILTFSLPEHHQANTVFQQSVCIQGDLIVEGQLLGAPSSSATTPTSQVYSAPPSQSSVYANTQSASLPNGSILLYCGAQIPDGFLVCDGLNGTPNLAPLVDNPIQPIRYIIKMR</sequence>
<evidence type="ECO:0000313" key="1">
    <source>
        <dbReference type="EMBL" id="CAH9053872.1"/>
    </source>
</evidence>
<protein>
    <submittedName>
        <fullName evidence="2">Uncharacterized protein</fullName>
    </submittedName>
</protein>
<keyword evidence="3" id="KW-1185">Reference proteome</keyword>
<proteinExistence type="predicted"/>
<dbReference type="EMBL" id="CAMAPD010000003">
    <property type="protein sequence ID" value="CAH9053872.1"/>
    <property type="molecule type" value="Genomic_DNA"/>
</dbReference>
<gene>
    <name evidence="2" type="ORF">PSECIP111854_01639</name>
    <name evidence="1" type="ORF">PSECIP111951_00911</name>
</gene>
<evidence type="ECO:0000313" key="4">
    <source>
        <dbReference type="Proteomes" id="UP001152485"/>
    </source>
</evidence>
<accession>A0A9W4QVZ7</accession>
<name>A0A9W4QVZ7_9GAMM</name>
<organism evidence="2 3">
    <name type="scientific">Pseudoalteromonas holothuriae</name>
    <dbReference type="NCBI Taxonomy" id="2963714"/>
    <lineage>
        <taxon>Bacteria</taxon>
        <taxon>Pseudomonadati</taxon>
        <taxon>Pseudomonadota</taxon>
        <taxon>Gammaproteobacteria</taxon>
        <taxon>Alteromonadales</taxon>
        <taxon>Pseudoalteromonadaceae</taxon>
        <taxon>Pseudoalteromonas</taxon>
    </lineage>
</organism>
<dbReference type="AlphaFoldDB" id="A0A9W4QVZ7"/>
<dbReference type="RefSeq" id="WP_261592096.1">
    <property type="nucleotide sequence ID" value="NZ_CAMAPC010000005.1"/>
</dbReference>
<evidence type="ECO:0000313" key="2">
    <source>
        <dbReference type="EMBL" id="CAH9055739.1"/>
    </source>
</evidence>
<evidence type="ECO:0000313" key="3">
    <source>
        <dbReference type="Proteomes" id="UP001152467"/>
    </source>
</evidence>
<dbReference type="EMBL" id="CAMAPC010000005">
    <property type="protein sequence ID" value="CAH9055739.1"/>
    <property type="molecule type" value="Genomic_DNA"/>
</dbReference>
<dbReference type="Proteomes" id="UP001152485">
    <property type="component" value="Unassembled WGS sequence"/>
</dbReference>
<reference evidence="2 4" key="1">
    <citation type="submission" date="2022-07" db="EMBL/GenBank/DDBJ databases">
        <authorList>
            <person name="Criscuolo A."/>
        </authorList>
    </citation>
    <scope>NUCLEOTIDE SEQUENCE</scope>
    <source>
        <strain evidence="4">CIP 111951</strain>
        <strain evidence="2">CIP111854</strain>
        <strain evidence="1">CIP111951</strain>
    </source>
</reference>
<dbReference type="Proteomes" id="UP001152467">
    <property type="component" value="Unassembled WGS sequence"/>
</dbReference>
<comment type="caution">
    <text evidence="2">The sequence shown here is derived from an EMBL/GenBank/DDBJ whole genome shotgun (WGS) entry which is preliminary data.</text>
</comment>